<dbReference type="InterPro" id="IPR051400">
    <property type="entry name" value="HAD-like_hydrolase"/>
</dbReference>
<dbReference type="EMBL" id="AHYT01000001">
    <property type="protein sequence ID" value="EOT30364.1"/>
    <property type="molecule type" value="Genomic_DNA"/>
</dbReference>
<protein>
    <recommendedName>
        <fullName evidence="7">HAD superfamily hydrolase</fullName>
    </recommendedName>
</protein>
<dbReference type="STRING" id="41997.RV16_GL002346"/>
<evidence type="ECO:0000256" key="2">
    <source>
        <dbReference type="ARBA" id="ARBA00022723"/>
    </source>
</evidence>
<dbReference type="GO" id="GO:0046872">
    <property type="term" value="F:metal ion binding"/>
    <property type="evidence" value="ECO:0007669"/>
    <property type="project" value="UniProtKB-KW"/>
</dbReference>
<dbReference type="AlphaFoldDB" id="S0NPZ4"/>
<dbReference type="SUPFAM" id="SSF56784">
    <property type="entry name" value="HAD-like"/>
    <property type="match status" value="1"/>
</dbReference>
<proteinExistence type="predicted"/>
<evidence type="ECO:0000313" key="5">
    <source>
        <dbReference type="EMBL" id="EOT30364.1"/>
    </source>
</evidence>
<dbReference type="Gene3D" id="1.10.150.240">
    <property type="entry name" value="Putative phosphatase, domain 2"/>
    <property type="match status" value="1"/>
</dbReference>
<comment type="cofactor">
    <cofactor evidence="1">
        <name>Mg(2+)</name>
        <dbReference type="ChEBI" id="CHEBI:18420"/>
    </cofactor>
</comment>
<dbReference type="PANTHER" id="PTHR46470">
    <property type="entry name" value="N-ACYLNEURAMINATE-9-PHOSPHATASE"/>
    <property type="match status" value="1"/>
</dbReference>
<dbReference type="PATRIC" id="fig|1139996.3.peg.58"/>
<sequence length="234" mass="27105">MRALIFDVDDTLYDQLVPFERAIQEQLVFPAEKMEKLYLEFRKVSDAYFHLSESGGIAMEDMRVLRIQRACDQFDIELSHQQALAFQADYARFQGDIELTVDMKEALQFCQEENIPTGVITNGPTAHQWKKVHQLGLMKWIPENQIFISSQVGIAKPDVRLFRHVEQVMSLVPEETTYIGDSYANDIVGAKDAGWQAIWLNRRQHPATEMTPRQDYLLEEKQLATPLIKKIFLN</sequence>
<dbReference type="NCBIfam" id="TIGR01549">
    <property type="entry name" value="HAD-SF-IA-v1"/>
    <property type="match status" value="1"/>
</dbReference>
<dbReference type="InterPro" id="IPR036412">
    <property type="entry name" value="HAD-like_sf"/>
</dbReference>
<dbReference type="InterPro" id="IPR006439">
    <property type="entry name" value="HAD-SF_hydro_IA"/>
</dbReference>
<dbReference type="InterPro" id="IPR023198">
    <property type="entry name" value="PGP-like_dom2"/>
</dbReference>
<dbReference type="GO" id="GO:0016791">
    <property type="term" value="F:phosphatase activity"/>
    <property type="evidence" value="ECO:0007669"/>
    <property type="project" value="TreeGrafter"/>
</dbReference>
<keyword evidence="3" id="KW-0378">Hydrolase</keyword>
<name>S0NPZ4_9ENTE</name>
<evidence type="ECO:0000256" key="1">
    <source>
        <dbReference type="ARBA" id="ARBA00001946"/>
    </source>
</evidence>
<dbReference type="SFLD" id="SFLDG01129">
    <property type="entry name" value="C1.5:_HAD__Beta-PGM__Phosphata"/>
    <property type="match status" value="1"/>
</dbReference>
<evidence type="ECO:0000313" key="6">
    <source>
        <dbReference type="Proteomes" id="UP000014136"/>
    </source>
</evidence>
<dbReference type="Proteomes" id="UP000014136">
    <property type="component" value="Unassembled WGS sequence"/>
</dbReference>
<dbReference type="OrthoDB" id="25198at2"/>
<dbReference type="SFLD" id="SFLDS00003">
    <property type="entry name" value="Haloacid_Dehalogenase"/>
    <property type="match status" value="1"/>
</dbReference>
<keyword evidence="6" id="KW-1185">Reference proteome</keyword>
<dbReference type="Gene3D" id="3.40.50.1000">
    <property type="entry name" value="HAD superfamily/HAD-like"/>
    <property type="match status" value="1"/>
</dbReference>
<organism evidence="5 6">
    <name type="scientific">Enterococcus saccharolyticus subsp. saccharolyticus ATCC 43076</name>
    <dbReference type="NCBI Taxonomy" id="1139996"/>
    <lineage>
        <taxon>Bacteria</taxon>
        <taxon>Bacillati</taxon>
        <taxon>Bacillota</taxon>
        <taxon>Bacilli</taxon>
        <taxon>Lactobacillales</taxon>
        <taxon>Enterococcaceae</taxon>
        <taxon>Enterococcus</taxon>
    </lineage>
</organism>
<dbReference type="eggNOG" id="COG1011">
    <property type="taxonomic scope" value="Bacteria"/>
</dbReference>
<evidence type="ECO:0000256" key="3">
    <source>
        <dbReference type="ARBA" id="ARBA00022801"/>
    </source>
</evidence>
<evidence type="ECO:0008006" key="7">
    <source>
        <dbReference type="Google" id="ProtNLM"/>
    </source>
</evidence>
<dbReference type="RefSeq" id="WP_016173879.1">
    <property type="nucleotide sequence ID" value="NZ_KE136389.1"/>
</dbReference>
<dbReference type="PANTHER" id="PTHR46470:SF2">
    <property type="entry name" value="GLYCERALDEHYDE 3-PHOSPHATE PHOSPHATASE"/>
    <property type="match status" value="1"/>
</dbReference>
<reference evidence="5 6" key="1">
    <citation type="submission" date="2013-03" db="EMBL/GenBank/DDBJ databases">
        <title>The Genome Sequence of Enterococcus saccharolyticus ATCC_43076 (Illumina only assembly).</title>
        <authorList>
            <consortium name="The Broad Institute Genomics Platform"/>
            <consortium name="The Broad Institute Genome Sequencing Center for Infectious Disease"/>
            <person name="Earl A."/>
            <person name="Russ C."/>
            <person name="Gilmore M."/>
            <person name="Surin D."/>
            <person name="Walker B."/>
            <person name="Young S."/>
            <person name="Zeng Q."/>
            <person name="Gargeya S."/>
            <person name="Fitzgerald M."/>
            <person name="Haas B."/>
            <person name="Abouelleil A."/>
            <person name="Allen A.W."/>
            <person name="Alvarado L."/>
            <person name="Arachchi H.M."/>
            <person name="Berlin A.M."/>
            <person name="Chapman S.B."/>
            <person name="Gainer-Dewar J."/>
            <person name="Goldberg J."/>
            <person name="Griggs A."/>
            <person name="Gujja S."/>
            <person name="Hansen M."/>
            <person name="Howarth C."/>
            <person name="Imamovic A."/>
            <person name="Ireland A."/>
            <person name="Larimer J."/>
            <person name="McCowan C."/>
            <person name="Murphy C."/>
            <person name="Pearson M."/>
            <person name="Poon T.W."/>
            <person name="Priest M."/>
            <person name="Roberts A."/>
            <person name="Saif S."/>
            <person name="Shea T."/>
            <person name="Sisk P."/>
            <person name="Sykes S."/>
            <person name="Wortman J."/>
            <person name="Nusbaum C."/>
            <person name="Birren B."/>
        </authorList>
    </citation>
    <scope>NUCLEOTIDE SEQUENCE [LARGE SCALE GENOMIC DNA]</scope>
    <source>
        <strain evidence="5 6">ATCC 43076</strain>
    </source>
</reference>
<dbReference type="PRINTS" id="PR00413">
    <property type="entry name" value="HADHALOGNASE"/>
</dbReference>
<evidence type="ECO:0000256" key="4">
    <source>
        <dbReference type="ARBA" id="ARBA00022842"/>
    </source>
</evidence>
<comment type="caution">
    <text evidence="5">The sequence shown here is derived from an EMBL/GenBank/DDBJ whole genome shotgun (WGS) entry which is preliminary data.</text>
</comment>
<dbReference type="GO" id="GO:0044281">
    <property type="term" value="P:small molecule metabolic process"/>
    <property type="evidence" value="ECO:0007669"/>
    <property type="project" value="UniProtKB-ARBA"/>
</dbReference>
<dbReference type="Pfam" id="PF00702">
    <property type="entry name" value="Hydrolase"/>
    <property type="match status" value="1"/>
</dbReference>
<gene>
    <name evidence="5" type="ORF">OMQ_00067</name>
</gene>
<keyword evidence="4" id="KW-0460">Magnesium</keyword>
<accession>S0NPZ4</accession>
<keyword evidence="2" id="KW-0479">Metal-binding</keyword>
<dbReference type="InterPro" id="IPR023214">
    <property type="entry name" value="HAD_sf"/>
</dbReference>
<dbReference type="HOGENOM" id="CLU_045011_8_1_9"/>